<gene>
    <name evidence="2" type="ORF">AMQ74_00320</name>
</gene>
<dbReference type="InterPro" id="IPR017900">
    <property type="entry name" value="4Fe4S_Fe_S_CS"/>
</dbReference>
<sequence length="72" mass="8170">MDYRPKILKRIQKKPIKVNYLKVMKERCLLCTCCASVCPNSGIDITENEVIFNENCTECKICVKSCPVGAIE</sequence>
<dbReference type="PROSITE" id="PS00198">
    <property type="entry name" value="4FE4S_FER_1"/>
    <property type="match status" value="1"/>
</dbReference>
<dbReference type="InterPro" id="IPR017896">
    <property type="entry name" value="4Fe4S_Fe-S-bd"/>
</dbReference>
<dbReference type="Gene3D" id="3.30.70.20">
    <property type="match status" value="1"/>
</dbReference>
<evidence type="ECO:0000313" key="2">
    <source>
        <dbReference type="EMBL" id="KYC53701.1"/>
    </source>
</evidence>
<accession>A0A150J927</accession>
<comment type="caution">
    <text evidence="2">The sequence shown here is derived from an EMBL/GenBank/DDBJ whole genome shotgun (WGS) entry which is preliminary data.</text>
</comment>
<dbReference type="SUPFAM" id="SSF54862">
    <property type="entry name" value="4Fe-4S ferredoxins"/>
    <property type="match status" value="1"/>
</dbReference>
<dbReference type="AlphaFoldDB" id="A0A150J927"/>
<dbReference type="Proteomes" id="UP000075578">
    <property type="component" value="Unassembled WGS sequence"/>
</dbReference>
<proteinExistence type="predicted"/>
<dbReference type="GO" id="GO:0016491">
    <property type="term" value="F:oxidoreductase activity"/>
    <property type="evidence" value="ECO:0007669"/>
    <property type="project" value="UniProtKB-ARBA"/>
</dbReference>
<dbReference type="PROSITE" id="PS51379">
    <property type="entry name" value="4FE4S_FER_2"/>
    <property type="match status" value="2"/>
</dbReference>
<evidence type="ECO:0000313" key="3">
    <source>
        <dbReference type="Proteomes" id="UP000075578"/>
    </source>
</evidence>
<dbReference type="EMBL" id="LNGD01000010">
    <property type="protein sequence ID" value="KYC53701.1"/>
    <property type="molecule type" value="Genomic_DNA"/>
</dbReference>
<protein>
    <submittedName>
        <fullName evidence="2">Formylmethanofuran dehydrogenase FwdF</fullName>
    </submittedName>
</protein>
<feature type="domain" description="4Fe-4S ferredoxin-type" evidence="1">
    <location>
        <begin position="48"/>
        <end position="72"/>
    </location>
</feature>
<organism evidence="2 3">
    <name type="scientific">Candidatus Methanofastidiosum methylothiophilum</name>
    <dbReference type="NCBI Taxonomy" id="1705564"/>
    <lineage>
        <taxon>Archaea</taxon>
        <taxon>Methanobacteriati</taxon>
        <taxon>Methanobacteriota</taxon>
        <taxon>Stenosarchaea group</taxon>
        <taxon>Candidatus Methanofastidiosia</taxon>
        <taxon>Candidatus Methanofastidiosales</taxon>
        <taxon>Candidatus Methanofastidiosaceae</taxon>
        <taxon>Candidatus Methanofastidiosum</taxon>
    </lineage>
</organism>
<name>A0A150J927_9EURY</name>
<evidence type="ECO:0000259" key="1">
    <source>
        <dbReference type="PROSITE" id="PS51379"/>
    </source>
</evidence>
<dbReference type="Pfam" id="PF00037">
    <property type="entry name" value="Fer4"/>
    <property type="match status" value="1"/>
</dbReference>
<reference evidence="2 3" key="1">
    <citation type="journal article" date="2016" name="ISME J.">
        <title>Chasing the elusive Euryarchaeota class WSA2: genomes reveal a uniquely fastidious methyl-reducing methanogen.</title>
        <authorList>
            <person name="Nobu M.K."/>
            <person name="Narihiro T."/>
            <person name="Kuroda K."/>
            <person name="Mei R."/>
            <person name="Liu W.T."/>
        </authorList>
    </citation>
    <scope>NUCLEOTIDE SEQUENCE [LARGE SCALE GENOMIC DNA]</scope>
    <source>
        <strain evidence="2">U1lsi0528_Bin089</strain>
    </source>
</reference>
<feature type="domain" description="4Fe-4S ferredoxin-type" evidence="1">
    <location>
        <begin position="19"/>
        <end position="47"/>
    </location>
</feature>